<sequence length="522" mass="57143">MPTELLDKSSLVQDDIKSPYPEILEELDSSKNQESSQPATLKRRFNLLTLLSMVIAASAGWESIITSLYQVCIGGGPTVLVWGYIISAIAAIFVSCSLAEFASIWPTSAGQSHWTVALSPPKYRKILGWYSAWVLLLMTTLSSIGAVYACCMQTQSMVAITHPDYVAERWHVYVMFLFISIFTLTVNGMAPRIIHYVSIFGMIFHILGFFAIIITLLITTKNKNSARDVFWSIQDNTGWNSDTMAFFIGMLPGAFGFLAIDMPARYSEETKKPGLDVPRSMCWGIVGTALIGLVFVLALAFCMGDPAELLQSPIVSLNPLALIVINSTGSTAAAIGLSASIVIVAFTSSIDSVGSVSRVIMALARDNILPFGEFFAQIHPKWNAPFNAVCLAVALEISIAVIYVGNATAYYCIASGVVTLQVSSYMLPIALQLIFRKRNNIKYGEWSLGSKRYFFNIMGILIDLLIFIVMLFPTTKPITASNMNYGSAIVGGTLILATILYFIWGKKHYIGPLIHLEGMSPN</sequence>
<feature type="transmembrane region" description="Helical" evidence="6">
    <location>
        <begin position="81"/>
        <end position="105"/>
    </location>
</feature>
<dbReference type="GO" id="GO:0022857">
    <property type="term" value="F:transmembrane transporter activity"/>
    <property type="evidence" value="ECO:0007669"/>
    <property type="project" value="InterPro"/>
</dbReference>
<dbReference type="AlphaFoldDB" id="A0A2T5LTE1"/>
<keyword evidence="3 6" id="KW-0812">Transmembrane</keyword>
<evidence type="ECO:0000256" key="5">
    <source>
        <dbReference type="ARBA" id="ARBA00023136"/>
    </source>
</evidence>
<dbReference type="RefSeq" id="XP_040750937.1">
    <property type="nucleotide sequence ID" value="XM_040895517.1"/>
</dbReference>
<comment type="caution">
    <text evidence="7">The sequence shown here is derived from an EMBL/GenBank/DDBJ whole genome shotgun (WGS) entry which is preliminary data.</text>
</comment>
<reference evidence="7 8" key="1">
    <citation type="journal article" date="2018" name="Proc. Natl. Acad. Sci. U.S.A.">
        <title>Linking secondary metabolites to gene clusters through genome sequencing of six diverse Aspergillus species.</title>
        <authorList>
            <person name="Kaerboelling I."/>
            <person name="Vesth T.C."/>
            <person name="Frisvad J.C."/>
            <person name="Nybo J.L."/>
            <person name="Theobald S."/>
            <person name="Kuo A."/>
            <person name="Bowyer P."/>
            <person name="Matsuda Y."/>
            <person name="Mondo S."/>
            <person name="Lyhne E.K."/>
            <person name="Kogle M.E."/>
            <person name="Clum A."/>
            <person name="Lipzen A."/>
            <person name="Salamov A."/>
            <person name="Ngan C.Y."/>
            <person name="Daum C."/>
            <person name="Chiniquy J."/>
            <person name="Barry K."/>
            <person name="LaButti K."/>
            <person name="Haridas S."/>
            <person name="Simmons B.A."/>
            <person name="Magnuson J.K."/>
            <person name="Mortensen U.H."/>
            <person name="Larsen T.O."/>
            <person name="Grigoriev I.V."/>
            <person name="Baker S.E."/>
            <person name="Andersen M.R."/>
        </authorList>
    </citation>
    <scope>NUCLEOTIDE SEQUENCE [LARGE SCALE GENOMIC DNA]</scope>
    <source>
        <strain evidence="7 8">IBT 24754</strain>
    </source>
</reference>
<keyword evidence="4 6" id="KW-1133">Transmembrane helix</keyword>
<dbReference type="Gene3D" id="1.20.1740.10">
    <property type="entry name" value="Amino acid/polyamine transporter I"/>
    <property type="match status" value="1"/>
</dbReference>
<feature type="transmembrane region" description="Helical" evidence="6">
    <location>
        <begin position="239"/>
        <end position="260"/>
    </location>
</feature>
<dbReference type="VEuPathDB" id="FungiDB:P175DRAFT_0483055"/>
<evidence type="ECO:0008006" key="9">
    <source>
        <dbReference type="Google" id="ProtNLM"/>
    </source>
</evidence>
<feature type="transmembrane region" description="Helical" evidence="6">
    <location>
        <begin position="485"/>
        <end position="504"/>
    </location>
</feature>
<feature type="transmembrane region" description="Helical" evidence="6">
    <location>
        <begin position="45"/>
        <end position="69"/>
    </location>
</feature>
<dbReference type="Pfam" id="PF13520">
    <property type="entry name" value="AA_permease_2"/>
    <property type="match status" value="1"/>
</dbReference>
<feature type="transmembrane region" description="Helical" evidence="6">
    <location>
        <begin position="197"/>
        <end position="219"/>
    </location>
</feature>
<dbReference type="GO" id="GO:0006865">
    <property type="term" value="P:amino acid transport"/>
    <property type="evidence" value="ECO:0007669"/>
    <property type="project" value="InterPro"/>
</dbReference>
<dbReference type="InterPro" id="IPR004840">
    <property type="entry name" value="Amino_acid_permease_CS"/>
</dbReference>
<protein>
    <recommendedName>
        <fullName evidence="9">Amino acid permease/ SLC12A domain-containing protein</fullName>
    </recommendedName>
</protein>
<gene>
    <name evidence="7" type="ORF">P175DRAFT_0483055</name>
</gene>
<name>A0A2T5LTE1_9EURO</name>
<feature type="transmembrane region" description="Helical" evidence="6">
    <location>
        <begin position="321"/>
        <end position="346"/>
    </location>
</feature>
<evidence type="ECO:0000313" key="8">
    <source>
        <dbReference type="Proteomes" id="UP000244073"/>
    </source>
</evidence>
<dbReference type="PIRSF" id="PIRSF006060">
    <property type="entry name" value="AA_transporter"/>
    <property type="match status" value="1"/>
</dbReference>
<feature type="transmembrane region" description="Helical" evidence="6">
    <location>
        <begin position="408"/>
        <end position="433"/>
    </location>
</feature>
<feature type="transmembrane region" description="Helical" evidence="6">
    <location>
        <begin position="170"/>
        <end position="190"/>
    </location>
</feature>
<dbReference type="PROSITE" id="PS00218">
    <property type="entry name" value="AMINO_ACID_PERMEASE_1"/>
    <property type="match status" value="1"/>
</dbReference>
<dbReference type="PANTHER" id="PTHR45649">
    <property type="entry name" value="AMINO-ACID PERMEASE BAT1"/>
    <property type="match status" value="1"/>
</dbReference>
<comment type="subcellular location">
    <subcellularLocation>
        <location evidence="1">Membrane</location>
        <topology evidence="1">Multi-pass membrane protein</topology>
    </subcellularLocation>
</comment>
<dbReference type="InterPro" id="IPR002293">
    <property type="entry name" value="AA/rel_permease1"/>
</dbReference>
<evidence type="ECO:0000256" key="6">
    <source>
        <dbReference type="SAM" id="Phobius"/>
    </source>
</evidence>
<evidence type="ECO:0000313" key="7">
    <source>
        <dbReference type="EMBL" id="PTU19545.1"/>
    </source>
</evidence>
<feature type="transmembrane region" description="Helical" evidence="6">
    <location>
        <begin position="384"/>
        <end position="402"/>
    </location>
</feature>
<dbReference type="GO" id="GO:0016020">
    <property type="term" value="C:membrane"/>
    <property type="evidence" value="ECO:0007669"/>
    <property type="project" value="UniProtKB-SubCell"/>
</dbReference>
<organism evidence="7 8">
    <name type="scientific">Aspergillus ochraceoroseus IBT 24754</name>
    <dbReference type="NCBI Taxonomy" id="1392256"/>
    <lineage>
        <taxon>Eukaryota</taxon>
        <taxon>Fungi</taxon>
        <taxon>Dikarya</taxon>
        <taxon>Ascomycota</taxon>
        <taxon>Pezizomycotina</taxon>
        <taxon>Eurotiomycetes</taxon>
        <taxon>Eurotiomycetidae</taxon>
        <taxon>Eurotiales</taxon>
        <taxon>Aspergillaceae</taxon>
        <taxon>Aspergillus</taxon>
        <taxon>Aspergillus subgen. Nidulantes</taxon>
    </lineage>
</organism>
<accession>A0A2T5LTE1</accession>
<evidence type="ECO:0000256" key="3">
    <source>
        <dbReference type="ARBA" id="ARBA00022692"/>
    </source>
</evidence>
<evidence type="ECO:0000256" key="1">
    <source>
        <dbReference type="ARBA" id="ARBA00004141"/>
    </source>
</evidence>
<dbReference type="GeneID" id="63812399"/>
<keyword evidence="5 6" id="KW-0472">Membrane</keyword>
<feature type="transmembrane region" description="Helical" evidence="6">
    <location>
        <begin position="281"/>
        <end position="301"/>
    </location>
</feature>
<evidence type="ECO:0000256" key="4">
    <source>
        <dbReference type="ARBA" id="ARBA00022989"/>
    </source>
</evidence>
<feature type="transmembrane region" description="Helical" evidence="6">
    <location>
        <begin position="126"/>
        <end position="150"/>
    </location>
</feature>
<proteinExistence type="predicted"/>
<feature type="transmembrane region" description="Helical" evidence="6">
    <location>
        <begin position="453"/>
        <end position="473"/>
    </location>
</feature>
<dbReference type="OrthoDB" id="3257095at2759"/>
<dbReference type="PANTHER" id="PTHR45649:SF14">
    <property type="entry name" value="GABA PERMEASE"/>
    <property type="match status" value="1"/>
</dbReference>
<dbReference type="EMBL" id="MSFN02000006">
    <property type="protein sequence ID" value="PTU19545.1"/>
    <property type="molecule type" value="Genomic_DNA"/>
</dbReference>
<dbReference type="Proteomes" id="UP000244073">
    <property type="component" value="Unassembled WGS sequence"/>
</dbReference>
<keyword evidence="2" id="KW-0813">Transport</keyword>
<evidence type="ECO:0000256" key="2">
    <source>
        <dbReference type="ARBA" id="ARBA00022448"/>
    </source>
</evidence>